<proteinExistence type="predicted"/>
<dbReference type="PANTHER" id="PTHR34107:SF1">
    <property type="entry name" value="SLL0198 PROTEIN"/>
    <property type="match status" value="1"/>
</dbReference>
<dbReference type="InterPro" id="IPR012296">
    <property type="entry name" value="Nuclease_put_TT1808"/>
</dbReference>
<evidence type="ECO:0000259" key="1">
    <source>
        <dbReference type="Pfam" id="PF05685"/>
    </source>
</evidence>
<dbReference type="Gene3D" id="3.90.1570.10">
    <property type="entry name" value="tt1808, chain A"/>
    <property type="match status" value="1"/>
</dbReference>
<accession>H5SFT6</accession>
<dbReference type="InterPro" id="IPR011335">
    <property type="entry name" value="Restrct_endonuc-II-like"/>
</dbReference>
<name>H5SFT6_9BACT</name>
<protein>
    <submittedName>
        <fullName evidence="2">Hypothetical conserved protein</fullName>
    </submittedName>
</protein>
<feature type="domain" description="Putative restriction endonuclease" evidence="1">
    <location>
        <begin position="28"/>
        <end position="196"/>
    </location>
</feature>
<dbReference type="AlphaFoldDB" id="H5SFT6"/>
<reference evidence="2" key="1">
    <citation type="journal article" date="2005" name="Environ. Microbiol.">
        <title>Genetic and functional properties of uncultivated thermophilic crenarchaeotes from a subsurface gold mine as revealed by analysis of genome fragments.</title>
        <authorList>
            <person name="Nunoura T."/>
            <person name="Hirayama H."/>
            <person name="Takami H."/>
            <person name="Oida H."/>
            <person name="Nishi S."/>
            <person name="Shimamura S."/>
            <person name="Suzuki Y."/>
            <person name="Inagaki F."/>
            <person name="Takai K."/>
            <person name="Nealson K.H."/>
            <person name="Horikoshi K."/>
        </authorList>
    </citation>
    <scope>NUCLEOTIDE SEQUENCE</scope>
</reference>
<sequence length="225" mass="25117">MKVAQEKAMSAVLEVPKGVCEGKRLLTPEDLLRMPKEERRRYELVDGQLVEKGMAATSSAVGAKLIASLASYVEQTQAGLVFQSEQGYQCFPGRPRTVRFPDVSFIRRERLRPEMAEGHIRVAPDLVVEVLSPNDVSREVSRRIRDYLEAGVRVLWVVDCEARTVQVYRQGRQGVILTEADELEGEEVLPGFRVAVRELFRPLALLQPSEPTPSQQSDAGAAERG</sequence>
<dbReference type="SUPFAM" id="SSF52980">
    <property type="entry name" value="Restriction endonuclease-like"/>
    <property type="match status" value="1"/>
</dbReference>
<dbReference type="EMBL" id="AP011706">
    <property type="protein sequence ID" value="BAL55022.1"/>
    <property type="molecule type" value="Genomic_DNA"/>
</dbReference>
<dbReference type="Pfam" id="PF05685">
    <property type="entry name" value="Uma2"/>
    <property type="match status" value="1"/>
</dbReference>
<reference evidence="2" key="2">
    <citation type="journal article" date="2012" name="PLoS ONE">
        <title>A Deeply Branching Thermophilic Bacterium with an Ancient Acetyl-CoA Pathway Dominates a Subsurface Ecosystem.</title>
        <authorList>
            <person name="Takami H."/>
            <person name="Noguchi H."/>
            <person name="Takaki Y."/>
            <person name="Uchiyama I."/>
            <person name="Toyoda A."/>
            <person name="Nishi S."/>
            <person name="Chee G.-J."/>
            <person name="Arai W."/>
            <person name="Nunoura T."/>
            <person name="Itoh T."/>
            <person name="Hattori M."/>
            <person name="Takai K."/>
        </authorList>
    </citation>
    <scope>NUCLEOTIDE SEQUENCE</scope>
</reference>
<organism evidence="2">
    <name type="scientific">uncultured Planctomycetota bacterium</name>
    <dbReference type="NCBI Taxonomy" id="120965"/>
    <lineage>
        <taxon>Bacteria</taxon>
        <taxon>Pseudomonadati</taxon>
        <taxon>Planctomycetota</taxon>
        <taxon>environmental samples</taxon>
    </lineage>
</organism>
<evidence type="ECO:0000313" key="2">
    <source>
        <dbReference type="EMBL" id="BAL55022.1"/>
    </source>
</evidence>
<gene>
    <name evidence="2" type="ORF">HGMM_F22C11C37</name>
</gene>
<dbReference type="PANTHER" id="PTHR34107">
    <property type="entry name" value="SLL0198 PROTEIN-RELATED"/>
    <property type="match status" value="1"/>
</dbReference>
<dbReference type="InterPro" id="IPR008538">
    <property type="entry name" value="Uma2"/>
</dbReference>
<dbReference type="CDD" id="cd06260">
    <property type="entry name" value="DUF820-like"/>
    <property type="match status" value="1"/>
</dbReference>